<name>A0A6A4VJN5_AMPAM</name>
<feature type="compositionally biased region" description="Polar residues" evidence="1">
    <location>
        <begin position="67"/>
        <end position="77"/>
    </location>
</feature>
<dbReference type="EMBL" id="VIIS01001697">
    <property type="protein sequence ID" value="KAF0294245.1"/>
    <property type="molecule type" value="Genomic_DNA"/>
</dbReference>
<feature type="compositionally biased region" description="Polar residues" evidence="1">
    <location>
        <begin position="32"/>
        <end position="41"/>
    </location>
</feature>
<sequence length="110" mass="11321">MLETASLQEPWYVTCDGDVTCEFRGTPDAVTSWTIRGTGPSSDGRDAVTSWTIRGTGPSSEGRDAVTSWTIRGTGPSSDGRGVDSASAGEVGDVTCAAGVNTAWTSAASW</sequence>
<protein>
    <submittedName>
        <fullName evidence="3">Uncharacterized protein</fullName>
    </submittedName>
</protein>
<dbReference type="Proteomes" id="UP000440578">
    <property type="component" value="Unassembled WGS sequence"/>
</dbReference>
<evidence type="ECO:0000256" key="1">
    <source>
        <dbReference type="SAM" id="MobiDB-lite"/>
    </source>
</evidence>
<keyword evidence="4" id="KW-1185">Reference proteome</keyword>
<dbReference type="EMBL" id="VIIS01001994">
    <property type="protein sequence ID" value="KAF0289902.1"/>
    <property type="molecule type" value="Genomic_DNA"/>
</dbReference>
<evidence type="ECO:0000313" key="4">
    <source>
        <dbReference type="Proteomes" id="UP000440578"/>
    </source>
</evidence>
<proteinExistence type="predicted"/>
<dbReference type="AlphaFoldDB" id="A0A6A4VJN5"/>
<gene>
    <name evidence="3" type="ORF">FJT64_008098</name>
    <name evidence="2" type="ORF">FJT64_011906</name>
</gene>
<reference evidence="3 4" key="1">
    <citation type="submission" date="2019-07" db="EMBL/GenBank/DDBJ databases">
        <title>Draft genome assembly of a fouling barnacle, Amphibalanus amphitrite (Darwin, 1854): The first reference genome for Thecostraca.</title>
        <authorList>
            <person name="Kim W."/>
        </authorList>
    </citation>
    <scope>NUCLEOTIDE SEQUENCE [LARGE SCALE GENOMIC DNA]</scope>
    <source>
        <strain evidence="3">SNU_AA5</strain>
        <tissue evidence="3">Soma without cirri and trophi</tissue>
    </source>
</reference>
<evidence type="ECO:0000313" key="2">
    <source>
        <dbReference type="EMBL" id="KAF0289902.1"/>
    </source>
</evidence>
<feature type="region of interest" description="Disordered" evidence="1">
    <location>
        <begin position="32"/>
        <end position="88"/>
    </location>
</feature>
<organism evidence="3 4">
    <name type="scientific">Amphibalanus amphitrite</name>
    <name type="common">Striped barnacle</name>
    <name type="synonym">Balanus amphitrite</name>
    <dbReference type="NCBI Taxonomy" id="1232801"/>
    <lineage>
        <taxon>Eukaryota</taxon>
        <taxon>Metazoa</taxon>
        <taxon>Ecdysozoa</taxon>
        <taxon>Arthropoda</taxon>
        <taxon>Crustacea</taxon>
        <taxon>Multicrustacea</taxon>
        <taxon>Cirripedia</taxon>
        <taxon>Thoracica</taxon>
        <taxon>Thoracicalcarea</taxon>
        <taxon>Balanomorpha</taxon>
        <taxon>Balanoidea</taxon>
        <taxon>Balanidae</taxon>
        <taxon>Amphibalaninae</taxon>
        <taxon>Amphibalanus</taxon>
    </lineage>
</organism>
<accession>A0A6A4VJN5</accession>
<evidence type="ECO:0000313" key="3">
    <source>
        <dbReference type="EMBL" id="KAF0294245.1"/>
    </source>
</evidence>
<comment type="caution">
    <text evidence="3">The sequence shown here is derived from an EMBL/GenBank/DDBJ whole genome shotgun (WGS) entry which is preliminary data.</text>
</comment>
<feature type="compositionally biased region" description="Polar residues" evidence="1">
    <location>
        <begin position="49"/>
        <end position="59"/>
    </location>
</feature>